<feature type="compositionally biased region" description="Low complexity" evidence="6">
    <location>
        <begin position="183"/>
        <end position="193"/>
    </location>
</feature>
<feature type="compositionally biased region" description="Basic and acidic residues" evidence="6">
    <location>
        <begin position="225"/>
        <end position="252"/>
    </location>
</feature>
<organism evidence="8 9">
    <name type="scientific">Streptomyces rubrolavendulae</name>
    <dbReference type="NCBI Taxonomy" id="285473"/>
    <lineage>
        <taxon>Bacteria</taxon>
        <taxon>Bacillati</taxon>
        <taxon>Actinomycetota</taxon>
        <taxon>Actinomycetes</taxon>
        <taxon>Kitasatosporales</taxon>
        <taxon>Streptomycetaceae</taxon>
        <taxon>Streptomyces</taxon>
    </lineage>
</organism>
<feature type="transmembrane region" description="Helical" evidence="7">
    <location>
        <begin position="322"/>
        <end position="342"/>
    </location>
</feature>
<keyword evidence="9" id="KW-1185">Reference proteome</keyword>
<evidence type="ECO:0000256" key="6">
    <source>
        <dbReference type="SAM" id="MobiDB-lite"/>
    </source>
</evidence>
<keyword evidence="3 7" id="KW-0812">Transmembrane</keyword>
<proteinExistence type="predicted"/>
<feature type="region of interest" description="Disordered" evidence="6">
    <location>
        <begin position="183"/>
        <end position="268"/>
    </location>
</feature>
<evidence type="ECO:0000256" key="2">
    <source>
        <dbReference type="ARBA" id="ARBA00022475"/>
    </source>
</evidence>
<evidence type="ECO:0000256" key="1">
    <source>
        <dbReference type="ARBA" id="ARBA00004651"/>
    </source>
</evidence>
<protein>
    <submittedName>
        <fullName evidence="8">Major Facilitator Superfamily protein</fullName>
    </submittedName>
</protein>
<keyword evidence="4 7" id="KW-1133">Transmembrane helix</keyword>
<feature type="transmembrane region" description="Helical" evidence="7">
    <location>
        <begin position="102"/>
        <end position="123"/>
    </location>
</feature>
<dbReference type="EMBL" id="CP017316">
    <property type="protein sequence ID" value="AOT58025.1"/>
    <property type="molecule type" value="Genomic_DNA"/>
</dbReference>
<dbReference type="Proteomes" id="UP000095349">
    <property type="component" value="Chromosome"/>
</dbReference>
<dbReference type="GO" id="GO:0022857">
    <property type="term" value="F:transmembrane transporter activity"/>
    <property type="evidence" value="ECO:0007669"/>
    <property type="project" value="InterPro"/>
</dbReference>
<dbReference type="STRING" id="285473.A4G23_00828"/>
<keyword evidence="2" id="KW-1003">Cell membrane</keyword>
<feature type="region of interest" description="Disordered" evidence="6">
    <location>
        <begin position="460"/>
        <end position="525"/>
    </location>
</feature>
<dbReference type="SUPFAM" id="SSF103473">
    <property type="entry name" value="MFS general substrate transporter"/>
    <property type="match status" value="1"/>
</dbReference>
<keyword evidence="5 7" id="KW-0472">Membrane</keyword>
<name>A0A1D8FXY9_9ACTN</name>
<dbReference type="AlphaFoldDB" id="A0A1D8FXY9"/>
<dbReference type="Gene3D" id="1.20.1250.20">
    <property type="entry name" value="MFS general substrate transporter like domains"/>
    <property type="match status" value="1"/>
</dbReference>
<evidence type="ECO:0000256" key="5">
    <source>
        <dbReference type="ARBA" id="ARBA00023136"/>
    </source>
</evidence>
<dbReference type="PANTHER" id="PTHR23513">
    <property type="entry name" value="INTEGRAL MEMBRANE EFFLUX PROTEIN-RELATED"/>
    <property type="match status" value="1"/>
</dbReference>
<evidence type="ECO:0000313" key="9">
    <source>
        <dbReference type="Proteomes" id="UP000095349"/>
    </source>
</evidence>
<feature type="compositionally biased region" description="Low complexity" evidence="6">
    <location>
        <begin position="253"/>
        <end position="268"/>
    </location>
</feature>
<feature type="transmembrane region" description="Helical" evidence="7">
    <location>
        <begin position="76"/>
        <end position="95"/>
    </location>
</feature>
<feature type="compositionally biased region" description="Pro residues" evidence="6">
    <location>
        <begin position="484"/>
        <end position="502"/>
    </location>
</feature>
<dbReference type="Pfam" id="PF07690">
    <property type="entry name" value="MFS_1"/>
    <property type="match status" value="1"/>
</dbReference>
<dbReference type="KEGG" id="srn:A4G23_00828"/>
<gene>
    <name evidence="8" type="ORF">A4G23_00828</name>
</gene>
<dbReference type="PATRIC" id="fig|285473.5.peg.870"/>
<dbReference type="PANTHER" id="PTHR23513:SF11">
    <property type="entry name" value="STAPHYLOFERRIN A TRANSPORTER"/>
    <property type="match status" value="1"/>
</dbReference>
<dbReference type="InterPro" id="IPR036259">
    <property type="entry name" value="MFS_trans_sf"/>
</dbReference>
<comment type="subcellular location">
    <subcellularLocation>
        <location evidence="1">Cell membrane</location>
        <topology evidence="1">Multi-pass membrane protein</topology>
    </subcellularLocation>
</comment>
<feature type="compositionally biased region" description="Basic residues" evidence="6">
    <location>
        <begin position="464"/>
        <end position="475"/>
    </location>
</feature>
<sequence>MPPVRERHALARYAAGAALARTGDEMAGPALLLAGLAATGSTATASALLAASTAAAAVGGPAAGALLDRSPRPGRLLAAALAGYAAGLVAVLVCLGRTPVAVPLLIAAASGLLAPALSGGWSAQLPRVAVAPHLPRATALDAMTFHAAALAGPALTAAAAMLHGAGAAVLTAAALLALAATATPRPSATASPRARVRPGHGLPADRSQPSTHPGGGAAGPVRSAPRPERSVLHPERSAPRPERSVLHPERSAPRPGRPAARPEGPARQPAVRLAAGFRALTGTPVLARVTGASVLSCAAQGLLVACTPLLGARHLGGAGHGALLLAVLAAAALAANALYPLYARLRTAPGPEAVFRAATLVQAAALPLVAVAGHPAVLLAAVALAGAGEGPQLTALFAVRDREAPPRLRGRVFTTGASLKTSGFALGAAAAGPLAERSLPGALLAAAVAQAVAAWVSVPGGRCRSGRRTAPRRPRERAGRTPGTPGPAGTPAPRPAAPPPPAASAARAPHPVPGRSSYRGGGGAP</sequence>
<feature type="transmembrane region" description="Helical" evidence="7">
    <location>
        <begin position="143"/>
        <end position="176"/>
    </location>
</feature>
<dbReference type="GO" id="GO:0005886">
    <property type="term" value="C:plasma membrane"/>
    <property type="evidence" value="ECO:0007669"/>
    <property type="project" value="UniProtKB-SubCell"/>
</dbReference>
<evidence type="ECO:0000256" key="7">
    <source>
        <dbReference type="SAM" id="Phobius"/>
    </source>
</evidence>
<accession>A0A1D8FXY9</accession>
<feature type="transmembrane region" description="Helical" evidence="7">
    <location>
        <begin position="285"/>
        <end position="310"/>
    </location>
</feature>
<reference evidence="8 9" key="1">
    <citation type="submission" date="2016-09" db="EMBL/GenBank/DDBJ databases">
        <title>Streptomyces rubrolavendulae MJM4426 Genome sequencing and assembly.</title>
        <authorList>
            <person name="Kim J.-G."/>
        </authorList>
    </citation>
    <scope>NUCLEOTIDE SEQUENCE [LARGE SCALE GENOMIC DNA]</scope>
    <source>
        <strain evidence="8 9">MJM4426</strain>
    </source>
</reference>
<evidence type="ECO:0000313" key="8">
    <source>
        <dbReference type="EMBL" id="AOT58025.1"/>
    </source>
</evidence>
<evidence type="ECO:0000256" key="3">
    <source>
        <dbReference type="ARBA" id="ARBA00022692"/>
    </source>
</evidence>
<dbReference type="InterPro" id="IPR011701">
    <property type="entry name" value="MFS"/>
</dbReference>
<evidence type="ECO:0000256" key="4">
    <source>
        <dbReference type="ARBA" id="ARBA00022989"/>
    </source>
</evidence>